<sequence>MLTAQEANELKKHESVVSVFESRNYRLATTRSWDFMQQHVDVSRFNEGLSKALRNKARDVVVGHIDSGIWPEAKAFSDRGFKSVPKYFRGKCIQGDNFTSSSCNRKIIGARYYYQGFESEKGLLKNFGQPFYRSARDDFGHGTHTASIAVGAAVGSIKLPGMQNQVAVGGAPHARLSVYKVCWFGFCNCGDILKAFDDAILDNVDVITMSISAVDPSSPSNNYFEDCVSIGSYHAFRNGIVVVASAGNSEIPVPGSVTNVAPWIITVAASSIDRQFVHTIKLGNKNSSDLTAQATSNLMDPAPHNIGALKRFHQLQSSFNARAADVAVIDASYCLNNTLNRRAVQGKIVVCSSTGLYDDIAAKAEVVKQAGGLGMINIQENRQPIIDYLAVPTAILNQEEGLKLLEYMSIAKSKAVASISPAQTLIQTKPAPKMASFSNIGPNPITPDIIKPDITAPGFNILGAVPPAAGKPVDSVSYDFHSGTSSAAPHVAGLAAVLQSLNKKWSVSGIKSALMTSAFLLDNTDSPIQSDNRLATPFDFGSGHLDTDGAMTPGFVYEFSDEDVVNFLCSQVTNSSDLRNILGRNVKCNAVPAYQLNYPTIAISNLNQPISVKRTVTFVSNRKGPQFYEVFVEKPDGVDMKVEPAILDFSGGVKKLSYTVHFTPKRAAGSGFSFGSITWRDGRHATRSAIAVNV</sequence>
<keyword evidence="2" id="KW-1185">Reference proteome</keyword>
<name>A0ACC1X1J5_MELAZ</name>
<organism evidence="1 2">
    <name type="scientific">Melia azedarach</name>
    <name type="common">Chinaberry tree</name>
    <dbReference type="NCBI Taxonomy" id="155640"/>
    <lineage>
        <taxon>Eukaryota</taxon>
        <taxon>Viridiplantae</taxon>
        <taxon>Streptophyta</taxon>
        <taxon>Embryophyta</taxon>
        <taxon>Tracheophyta</taxon>
        <taxon>Spermatophyta</taxon>
        <taxon>Magnoliopsida</taxon>
        <taxon>eudicotyledons</taxon>
        <taxon>Gunneridae</taxon>
        <taxon>Pentapetalae</taxon>
        <taxon>rosids</taxon>
        <taxon>malvids</taxon>
        <taxon>Sapindales</taxon>
        <taxon>Meliaceae</taxon>
        <taxon>Melia</taxon>
    </lineage>
</organism>
<dbReference type="EMBL" id="CM051405">
    <property type="protein sequence ID" value="KAJ4705256.1"/>
    <property type="molecule type" value="Genomic_DNA"/>
</dbReference>
<comment type="caution">
    <text evidence="1">The sequence shown here is derived from an EMBL/GenBank/DDBJ whole genome shotgun (WGS) entry which is preliminary data.</text>
</comment>
<proteinExistence type="predicted"/>
<evidence type="ECO:0000313" key="1">
    <source>
        <dbReference type="EMBL" id="KAJ4705256.1"/>
    </source>
</evidence>
<gene>
    <name evidence="1" type="ORF">OWV82_022057</name>
</gene>
<reference evidence="1 2" key="1">
    <citation type="journal article" date="2023" name="Science">
        <title>Complex scaffold remodeling in plant triterpene biosynthesis.</title>
        <authorList>
            <person name="De La Pena R."/>
            <person name="Hodgson H."/>
            <person name="Liu J.C."/>
            <person name="Stephenson M.J."/>
            <person name="Martin A.C."/>
            <person name="Owen C."/>
            <person name="Harkess A."/>
            <person name="Leebens-Mack J."/>
            <person name="Jimenez L.E."/>
            <person name="Osbourn A."/>
            <person name="Sattely E.S."/>
        </authorList>
    </citation>
    <scope>NUCLEOTIDE SEQUENCE [LARGE SCALE GENOMIC DNA]</scope>
    <source>
        <strain evidence="2">cv. JPN11</strain>
        <tissue evidence="1">Leaf</tissue>
    </source>
</reference>
<protein>
    <submittedName>
        <fullName evidence="1">Subtilisin-like protease</fullName>
    </submittedName>
</protein>
<evidence type="ECO:0000313" key="2">
    <source>
        <dbReference type="Proteomes" id="UP001164539"/>
    </source>
</evidence>
<accession>A0ACC1X1J5</accession>
<dbReference type="Proteomes" id="UP001164539">
    <property type="component" value="Chromosome 12"/>
</dbReference>